<sequence length="403" mass="44393">MSELSAFLKELHEHVAPENSEQRLQIGASTSKRIYGLDATRAILLLGGPLVHSVFSSYSTPLLQLAVQTSHLFRMSAFFMIAAYLAALNTKSSQPRWLIGRMQQLLISLATMCVIMELVGQWAKVYHPSLSLTPPLIPLHLWFLVALAAVSPITGMLDRSLRAQGFVTFVGCRPVVLLGLALCTSLLFTVLARSLRDTSFSSLTFVNLWLPVLLVDAPKHAVFYLLGYTVARSAYFRRFVFDPKFVATGIASLAASLLIYSLSGGDSFLNSAASPLKVVVLIIFECTKILMGLTILSLALRCSRAPTLLLWLSKASYTIYLLHFPFIILISYSIINIYPSINSYILFFTCFALSLGLSCGAYALMSHSQIAMFLFNGKQIRLGKATKLPFVGKLLKSRDLTTA</sequence>
<feature type="transmembrane region" description="Helical" evidence="1">
    <location>
        <begin position="72"/>
        <end position="90"/>
    </location>
</feature>
<dbReference type="PANTHER" id="PTHR36927">
    <property type="entry name" value="BLR4337 PROTEIN"/>
    <property type="match status" value="1"/>
</dbReference>
<keyword evidence="3" id="KW-0012">Acyltransferase</keyword>
<dbReference type="InterPro" id="IPR002656">
    <property type="entry name" value="Acyl_transf_3_dom"/>
</dbReference>
<dbReference type="Pfam" id="PF01757">
    <property type="entry name" value="Acyl_transf_3"/>
    <property type="match status" value="1"/>
</dbReference>
<feature type="domain" description="Acyltransferase 3" evidence="2">
    <location>
        <begin position="34"/>
        <end position="359"/>
    </location>
</feature>
<feature type="transmembrane region" description="Helical" evidence="1">
    <location>
        <begin position="42"/>
        <end position="60"/>
    </location>
</feature>
<feature type="transmembrane region" description="Helical" evidence="1">
    <location>
        <begin position="102"/>
        <end position="123"/>
    </location>
</feature>
<evidence type="ECO:0000256" key="1">
    <source>
        <dbReference type="SAM" id="Phobius"/>
    </source>
</evidence>
<name>A0A1H7UXX7_9SPHN</name>
<feature type="transmembrane region" description="Helical" evidence="1">
    <location>
        <begin position="278"/>
        <end position="300"/>
    </location>
</feature>
<dbReference type="RefSeq" id="WP_093007959.1">
    <property type="nucleotide sequence ID" value="NZ_FNZZ01000008.1"/>
</dbReference>
<dbReference type="InterPro" id="IPR050623">
    <property type="entry name" value="Glucan_succinyl_AcylTrfase"/>
</dbReference>
<reference evidence="4" key="1">
    <citation type="submission" date="2016-10" db="EMBL/GenBank/DDBJ databases">
        <authorList>
            <person name="Varghese N."/>
            <person name="Submissions S."/>
        </authorList>
    </citation>
    <scope>NUCLEOTIDE SEQUENCE [LARGE SCALE GENOMIC DNA]</scope>
    <source>
        <strain evidence="4">JS21-1</strain>
    </source>
</reference>
<evidence type="ECO:0000313" key="4">
    <source>
        <dbReference type="Proteomes" id="UP000199214"/>
    </source>
</evidence>
<dbReference type="GO" id="GO:0016787">
    <property type="term" value="F:hydrolase activity"/>
    <property type="evidence" value="ECO:0007669"/>
    <property type="project" value="UniProtKB-KW"/>
</dbReference>
<keyword evidence="1" id="KW-0472">Membrane</keyword>
<gene>
    <name evidence="3" type="ORF">SAMN05216382_3105</name>
</gene>
<dbReference type="AlphaFoldDB" id="A0A1H7UXX7"/>
<accession>A0A1H7UXX7</accession>
<keyword evidence="4" id="KW-1185">Reference proteome</keyword>
<feature type="transmembrane region" description="Helical" evidence="1">
    <location>
        <begin position="208"/>
        <end position="231"/>
    </location>
</feature>
<dbReference type="GO" id="GO:0016747">
    <property type="term" value="F:acyltransferase activity, transferring groups other than amino-acyl groups"/>
    <property type="evidence" value="ECO:0007669"/>
    <property type="project" value="InterPro"/>
</dbReference>
<feature type="transmembrane region" description="Helical" evidence="1">
    <location>
        <begin position="135"/>
        <end position="154"/>
    </location>
</feature>
<feature type="transmembrane region" description="Helical" evidence="1">
    <location>
        <begin position="243"/>
        <end position="263"/>
    </location>
</feature>
<feature type="transmembrane region" description="Helical" evidence="1">
    <location>
        <begin position="344"/>
        <end position="365"/>
    </location>
</feature>
<organism evidence="3 4">
    <name type="scientific">Sphingomonas palmae</name>
    <dbReference type="NCBI Taxonomy" id="1855283"/>
    <lineage>
        <taxon>Bacteria</taxon>
        <taxon>Pseudomonadati</taxon>
        <taxon>Pseudomonadota</taxon>
        <taxon>Alphaproteobacteria</taxon>
        <taxon>Sphingomonadales</taxon>
        <taxon>Sphingomonadaceae</taxon>
        <taxon>Sphingomonas</taxon>
    </lineage>
</organism>
<evidence type="ECO:0000259" key="2">
    <source>
        <dbReference type="Pfam" id="PF01757"/>
    </source>
</evidence>
<proteinExistence type="predicted"/>
<keyword evidence="1" id="KW-1133">Transmembrane helix</keyword>
<dbReference type="PANTHER" id="PTHR36927:SF1">
    <property type="entry name" value="MDO-LIKE PROTEIN"/>
    <property type="match status" value="1"/>
</dbReference>
<feature type="transmembrane region" description="Helical" evidence="1">
    <location>
        <begin position="166"/>
        <end position="188"/>
    </location>
</feature>
<keyword evidence="3" id="KW-0808">Transferase</keyword>
<evidence type="ECO:0000313" key="3">
    <source>
        <dbReference type="EMBL" id="SEM01505.1"/>
    </source>
</evidence>
<keyword evidence="3" id="KW-0378">Hydrolase</keyword>
<dbReference type="EMBL" id="FNZZ01000008">
    <property type="protein sequence ID" value="SEM01505.1"/>
    <property type="molecule type" value="Genomic_DNA"/>
</dbReference>
<keyword evidence="1" id="KW-0812">Transmembrane</keyword>
<dbReference type="OrthoDB" id="8288190at2"/>
<dbReference type="Proteomes" id="UP000199214">
    <property type="component" value="Unassembled WGS sequence"/>
</dbReference>
<protein>
    <submittedName>
        <fullName evidence="3">Peptidoglycan/LPS O-acetylase OafA/YrhL, contains acyltransferase and SGNH-hydrolase domains</fullName>
    </submittedName>
</protein>